<feature type="non-terminal residue" evidence="3">
    <location>
        <position position="1"/>
    </location>
</feature>
<sequence>LDSDGFPNPSRGAYKIPRYPRPAAKSEAARMASGADGGKGKRLGRRLLGAACLPRRGCFTVSAAGDDEGTPSASGAGEEESGPKPTHLVVTVNGIVGSAENWRFAAKHFIKKHPEDVIVHCSGCNSAARTLDGVDVMGRRLAEEVVSVVESRPELCKISFVAHSLGGLIARYAIALLYESDTQKDSHEECEKHAVDYSSNQHTVQGKIAGLEPINFITFATPHLGTRSHKQIPLLRGSNKLEKMAFRLSWIAGRSGKHLFLKDVEDEKPPLLLQMVTDYGDLHFMYAVGQLYALSSVVLYTQMSAVIVSLLHKFVQFSDHIKLFGLSIGTSSIRRQHELPKQQCFTNDGRYPHIVYVEEPKAQDVEFSDSMIYQAKTTSEMEEVMLKGLNRLAWERVDVSFKKSKQRIFAHSTIQVKTYFLNSDGADVIFHMVDHFLY</sequence>
<evidence type="ECO:0000313" key="3">
    <source>
        <dbReference type="EMBL" id="TVU45274.1"/>
    </source>
</evidence>
<comment type="caution">
    <text evidence="3">The sequence shown here is derived from an EMBL/GenBank/DDBJ whole genome shotgun (WGS) entry which is preliminary data.</text>
</comment>
<feature type="domain" description="DUF676" evidence="2">
    <location>
        <begin position="84"/>
        <end position="301"/>
    </location>
</feature>
<accession>A0A5J9WD73</accession>
<reference evidence="3 4" key="1">
    <citation type="journal article" date="2019" name="Sci. Rep.">
        <title>A high-quality genome of Eragrostis curvula grass provides insights into Poaceae evolution and supports new strategies to enhance forage quality.</title>
        <authorList>
            <person name="Carballo J."/>
            <person name="Santos B.A.C.M."/>
            <person name="Zappacosta D."/>
            <person name="Garbus I."/>
            <person name="Selva J.P."/>
            <person name="Gallo C.A."/>
            <person name="Diaz A."/>
            <person name="Albertini E."/>
            <person name="Caccamo M."/>
            <person name="Echenique V."/>
        </authorList>
    </citation>
    <scope>NUCLEOTIDE SEQUENCE [LARGE SCALE GENOMIC DNA]</scope>
    <source>
        <strain evidence="4">cv. Victoria</strain>
        <tissue evidence="3">Leaf</tissue>
    </source>
</reference>
<evidence type="ECO:0000256" key="1">
    <source>
        <dbReference type="SAM" id="MobiDB-lite"/>
    </source>
</evidence>
<dbReference type="Proteomes" id="UP000324897">
    <property type="component" value="Chromosome 5"/>
</dbReference>
<dbReference type="InterPro" id="IPR044294">
    <property type="entry name" value="Lipase-like"/>
</dbReference>
<organism evidence="3 4">
    <name type="scientific">Eragrostis curvula</name>
    <name type="common">weeping love grass</name>
    <dbReference type="NCBI Taxonomy" id="38414"/>
    <lineage>
        <taxon>Eukaryota</taxon>
        <taxon>Viridiplantae</taxon>
        <taxon>Streptophyta</taxon>
        <taxon>Embryophyta</taxon>
        <taxon>Tracheophyta</taxon>
        <taxon>Spermatophyta</taxon>
        <taxon>Magnoliopsida</taxon>
        <taxon>Liliopsida</taxon>
        <taxon>Poales</taxon>
        <taxon>Poaceae</taxon>
        <taxon>PACMAD clade</taxon>
        <taxon>Chloridoideae</taxon>
        <taxon>Eragrostideae</taxon>
        <taxon>Eragrostidinae</taxon>
        <taxon>Eragrostis</taxon>
    </lineage>
</organism>
<protein>
    <recommendedName>
        <fullName evidence="2">DUF676 domain-containing protein</fullName>
    </recommendedName>
</protein>
<gene>
    <name evidence="3" type="ORF">EJB05_04755</name>
</gene>
<dbReference type="OrthoDB" id="273452at2759"/>
<proteinExistence type="predicted"/>
<keyword evidence="4" id="KW-1185">Reference proteome</keyword>
<dbReference type="EMBL" id="RWGY01000004">
    <property type="protein sequence ID" value="TVU45274.1"/>
    <property type="molecule type" value="Genomic_DNA"/>
</dbReference>
<evidence type="ECO:0000313" key="4">
    <source>
        <dbReference type="Proteomes" id="UP000324897"/>
    </source>
</evidence>
<name>A0A5J9WD73_9POAL</name>
<dbReference type="SUPFAM" id="SSF53474">
    <property type="entry name" value="alpha/beta-Hydrolases"/>
    <property type="match status" value="1"/>
</dbReference>
<dbReference type="PANTHER" id="PTHR12482:SF41">
    <property type="entry name" value="ALPHA_BETA-HYDROLASES SUPERFAMILY PROTEIN"/>
    <property type="match status" value="1"/>
</dbReference>
<feature type="region of interest" description="Disordered" evidence="1">
    <location>
        <begin position="1"/>
        <end position="40"/>
    </location>
</feature>
<dbReference type="Pfam" id="PF05057">
    <property type="entry name" value="DUF676"/>
    <property type="match status" value="1"/>
</dbReference>
<feature type="region of interest" description="Disordered" evidence="1">
    <location>
        <begin position="63"/>
        <end position="86"/>
    </location>
</feature>
<dbReference type="InterPro" id="IPR029058">
    <property type="entry name" value="AB_hydrolase_fold"/>
</dbReference>
<dbReference type="InterPro" id="IPR007751">
    <property type="entry name" value="DUF676_lipase-like"/>
</dbReference>
<dbReference type="Gene3D" id="3.40.50.1820">
    <property type="entry name" value="alpha/beta hydrolase"/>
    <property type="match status" value="1"/>
</dbReference>
<dbReference type="AlphaFoldDB" id="A0A5J9WD73"/>
<dbReference type="PANTHER" id="PTHR12482">
    <property type="entry name" value="LIPASE ROG1-RELATED-RELATED"/>
    <property type="match status" value="1"/>
</dbReference>
<evidence type="ECO:0000259" key="2">
    <source>
        <dbReference type="Pfam" id="PF05057"/>
    </source>
</evidence>